<dbReference type="EMBL" id="BAAAEU010000002">
    <property type="protein sequence ID" value="GAA0707088.1"/>
    <property type="molecule type" value="Genomic_DNA"/>
</dbReference>
<reference evidence="3" key="1">
    <citation type="journal article" date="2019" name="Int. J. Syst. Evol. Microbiol.">
        <title>The Global Catalogue of Microorganisms (GCM) 10K type strain sequencing project: providing services to taxonomists for standard genome sequencing and annotation.</title>
        <authorList>
            <consortium name="The Broad Institute Genomics Platform"/>
            <consortium name="The Broad Institute Genome Sequencing Center for Infectious Disease"/>
            <person name="Wu L."/>
            <person name="Ma J."/>
        </authorList>
    </citation>
    <scope>NUCLEOTIDE SEQUENCE [LARGE SCALE GENOMIC DNA]</scope>
    <source>
        <strain evidence="3">JCM 15421</strain>
    </source>
</reference>
<proteinExistence type="predicted"/>
<evidence type="ECO:0000313" key="3">
    <source>
        <dbReference type="Proteomes" id="UP001501523"/>
    </source>
</evidence>
<feature type="compositionally biased region" description="Polar residues" evidence="1">
    <location>
        <begin position="72"/>
        <end position="82"/>
    </location>
</feature>
<sequence length="82" mass="8970">MQPAFHLQAQAVHQIVIVGADQAAAVHREARGFVHRDEVLVQMQEFKAVAVHRAIPSGALHIRGASNRRVPQRTSARDSSGQ</sequence>
<name>A0ABP3TJG2_9GAMM</name>
<comment type="caution">
    <text evidence="2">The sequence shown here is derived from an EMBL/GenBank/DDBJ whole genome shotgun (WGS) entry which is preliminary data.</text>
</comment>
<gene>
    <name evidence="2" type="ORF">GCM10009105_05590</name>
</gene>
<dbReference type="Proteomes" id="UP001501523">
    <property type="component" value="Unassembled WGS sequence"/>
</dbReference>
<feature type="region of interest" description="Disordered" evidence="1">
    <location>
        <begin position="62"/>
        <end position="82"/>
    </location>
</feature>
<evidence type="ECO:0000313" key="2">
    <source>
        <dbReference type="EMBL" id="GAA0707088.1"/>
    </source>
</evidence>
<evidence type="ECO:0000256" key="1">
    <source>
        <dbReference type="SAM" id="MobiDB-lite"/>
    </source>
</evidence>
<keyword evidence="3" id="KW-1185">Reference proteome</keyword>
<accession>A0ABP3TJG2</accession>
<protein>
    <submittedName>
        <fullName evidence="2">Uncharacterized protein</fullName>
    </submittedName>
</protein>
<organism evidence="2 3">
    <name type="scientific">Dokdonella soli</name>
    <dbReference type="NCBI Taxonomy" id="529810"/>
    <lineage>
        <taxon>Bacteria</taxon>
        <taxon>Pseudomonadati</taxon>
        <taxon>Pseudomonadota</taxon>
        <taxon>Gammaproteobacteria</taxon>
        <taxon>Lysobacterales</taxon>
        <taxon>Rhodanobacteraceae</taxon>
        <taxon>Dokdonella</taxon>
    </lineage>
</organism>